<evidence type="ECO:0000313" key="2">
    <source>
        <dbReference type="EMBL" id="PMD38191.1"/>
    </source>
</evidence>
<feature type="domain" description="DUF7730" evidence="1">
    <location>
        <begin position="17"/>
        <end position="159"/>
    </location>
</feature>
<dbReference type="Proteomes" id="UP000235786">
    <property type="component" value="Unassembled WGS sequence"/>
</dbReference>
<proteinExistence type="predicted"/>
<dbReference type="PANTHER" id="PTHR42085:SF8">
    <property type="entry name" value="F-BOX DOMAIN-CONTAINING PROTEIN"/>
    <property type="match status" value="1"/>
</dbReference>
<organism evidence="2 3">
    <name type="scientific">Hyaloscypha variabilis (strain UAMH 11265 / GT02V1 / F)</name>
    <name type="common">Meliniomyces variabilis</name>
    <dbReference type="NCBI Taxonomy" id="1149755"/>
    <lineage>
        <taxon>Eukaryota</taxon>
        <taxon>Fungi</taxon>
        <taxon>Dikarya</taxon>
        <taxon>Ascomycota</taxon>
        <taxon>Pezizomycotina</taxon>
        <taxon>Leotiomycetes</taxon>
        <taxon>Helotiales</taxon>
        <taxon>Hyaloscyphaceae</taxon>
        <taxon>Hyaloscypha</taxon>
        <taxon>Hyaloscypha variabilis</taxon>
    </lineage>
</organism>
<evidence type="ECO:0000313" key="3">
    <source>
        <dbReference type="Proteomes" id="UP000235786"/>
    </source>
</evidence>
<dbReference type="PANTHER" id="PTHR42085">
    <property type="entry name" value="F-BOX DOMAIN-CONTAINING PROTEIN"/>
    <property type="match status" value="1"/>
</dbReference>
<keyword evidence="3" id="KW-1185">Reference proteome</keyword>
<dbReference type="InterPro" id="IPR038883">
    <property type="entry name" value="AN11006-like"/>
</dbReference>
<evidence type="ECO:0000259" key="1">
    <source>
        <dbReference type="Pfam" id="PF24864"/>
    </source>
</evidence>
<protein>
    <recommendedName>
        <fullName evidence="1">DUF7730 domain-containing protein</fullName>
    </recommendedName>
</protein>
<dbReference type="InterPro" id="IPR056632">
    <property type="entry name" value="DUF7730"/>
</dbReference>
<dbReference type="STRING" id="1149755.A0A2J6RI53"/>
<accession>A0A2J6RI53</accession>
<dbReference type="EMBL" id="KZ613948">
    <property type="protein sequence ID" value="PMD38191.1"/>
    <property type="molecule type" value="Genomic_DNA"/>
</dbReference>
<dbReference type="Pfam" id="PF24864">
    <property type="entry name" value="DUF7730"/>
    <property type="match status" value="1"/>
</dbReference>
<name>A0A2J6RI53_HYAVF</name>
<dbReference type="AlphaFoldDB" id="A0A2J6RI53"/>
<gene>
    <name evidence="2" type="ORF">L207DRAFT_585095</name>
</gene>
<dbReference type="OrthoDB" id="5272396at2759"/>
<sequence>MARHGKRQPPRQKRVCQASPFLNLPGEIRTLIYRAALVSPTPIDLWPHKFVEKPEEDTALASRIAKLRKQDKLSDTDVPAFRQQDNLQYVRKEMATGLLATCRQVGQEAALLFWQANTFRFSGDFDWHGIRRFLATIGPRAISCLQNLEVFIPLNIMPWKNDEVMSEEEYRRSCDARNSPKLHMAKVYMKGDRPWWVNIAETQLLLVEANSSLNLRFIIPREFVLWEEALNSDDCLFELIENLQNAAPATKMSVVIESDAILEGVDTPEILVGAGVDVVCMRGSFWDQNKIVSQNLKLKWFSDDQSEYLRGVKRLFREEEKIGVPALGGKVTAGPGYPLQRVLKGFGGSRFRAAYAYCCDRCNFMSSNQRVYLAFDLMHCRACLNLGLHTRRDIIVVDEEKTGDSNDTK</sequence>
<reference evidence="2 3" key="1">
    <citation type="submission" date="2016-04" db="EMBL/GenBank/DDBJ databases">
        <title>A degradative enzymes factory behind the ericoid mycorrhizal symbiosis.</title>
        <authorList>
            <consortium name="DOE Joint Genome Institute"/>
            <person name="Martino E."/>
            <person name="Morin E."/>
            <person name="Grelet G."/>
            <person name="Kuo A."/>
            <person name="Kohler A."/>
            <person name="Daghino S."/>
            <person name="Barry K."/>
            <person name="Choi C."/>
            <person name="Cichocki N."/>
            <person name="Clum A."/>
            <person name="Copeland A."/>
            <person name="Hainaut M."/>
            <person name="Haridas S."/>
            <person name="Labutti K."/>
            <person name="Lindquist E."/>
            <person name="Lipzen A."/>
            <person name="Khouja H.-R."/>
            <person name="Murat C."/>
            <person name="Ohm R."/>
            <person name="Olson A."/>
            <person name="Spatafora J."/>
            <person name="Veneault-Fourrey C."/>
            <person name="Henrissat B."/>
            <person name="Grigoriev I."/>
            <person name="Martin F."/>
            <person name="Perotto S."/>
        </authorList>
    </citation>
    <scope>NUCLEOTIDE SEQUENCE [LARGE SCALE GENOMIC DNA]</scope>
    <source>
        <strain evidence="2 3">F</strain>
    </source>
</reference>